<protein>
    <submittedName>
        <fullName evidence="1">Uncharacterized protein</fullName>
    </submittedName>
</protein>
<organism evidence="1 2">
    <name type="scientific">Streptomyces violaceusniger (strain Tu 4113)</name>
    <dbReference type="NCBI Taxonomy" id="653045"/>
    <lineage>
        <taxon>Bacteria</taxon>
        <taxon>Bacillati</taxon>
        <taxon>Actinomycetota</taxon>
        <taxon>Actinomycetes</taxon>
        <taxon>Kitasatosporales</taxon>
        <taxon>Streptomycetaceae</taxon>
        <taxon>Streptomyces</taxon>
        <taxon>Streptomyces violaceusniger group</taxon>
    </lineage>
</organism>
<reference evidence="1" key="1">
    <citation type="submission" date="2011-08" db="EMBL/GenBank/DDBJ databases">
        <title>Complete sequence of plasmid 2 of Streptomyces violaceusniger Tu 4113.</title>
        <authorList>
            <consortium name="US DOE Joint Genome Institute"/>
            <person name="Lucas S."/>
            <person name="Han J."/>
            <person name="Lapidus A."/>
            <person name="Cheng J.-F."/>
            <person name="Goodwin L."/>
            <person name="Pitluck S."/>
            <person name="Peters L."/>
            <person name="Ivanova N."/>
            <person name="Daligault H."/>
            <person name="Detter J.C."/>
            <person name="Han C."/>
            <person name="Tapia R."/>
            <person name="Land M."/>
            <person name="Hauser L."/>
            <person name="Kyrpides N."/>
            <person name="Ivanova N."/>
            <person name="Pagani I."/>
            <person name="Hagen A."/>
            <person name="Katz L."/>
            <person name="Fiedler H.-P."/>
            <person name="Keasling J."/>
            <person name="Fortman J."/>
            <person name="Woyke T."/>
        </authorList>
    </citation>
    <scope>NUCLEOTIDE SEQUENCE [LARGE SCALE GENOMIC DNA]</scope>
    <source>
        <strain evidence="1">Tu 4113</strain>
        <plasmid evidence="1">pSTRVI02</plasmid>
    </source>
</reference>
<dbReference type="Proteomes" id="UP000008703">
    <property type="component" value="Plasmid pSTRVI02"/>
</dbReference>
<dbReference type="EMBL" id="CP002996">
    <property type="protein sequence ID" value="AEM88940.1"/>
    <property type="molecule type" value="Genomic_DNA"/>
</dbReference>
<dbReference type="KEGG" id="svl:Strvi_0167"/>
<dbReference type="AlphaFoldDB" id="G2PHY9"/>
<evidence type="ECO:0000313" key="2">
    <source>
        <dbReference type="Proteomes" id="UP000008703"/>
    </source>
</evidence>
<evidence type="ECO:0000313" key="1">
    <source>
        <dbReference type="EMBL" id="AEM88940.1"/>
    </source>
</evidence>
<dbReference type="HOGENOM" id="CLU_2829612_0_0_11"/>
<sequence length="66" mass="7366">MTTHEPDLQELANLHFAYTAIKARRDEAIRRIAARGRRGDQKAMSDITGYHRETICNIAAGQAARG</sequence>
<dbReference type="RefSeq" id="WP_014043875.1">
    <property type="nucleotide sequence ID" value="NC_015952.1"/>
</dbReference>
<gene>
    <name evidence="1" type="ORF">Strvi_0167</name>
</gene>
<geneLocation type="plasmid" evidence="1 2">
    <name>pSTRVI02</name>
</geneLocation>
<keyword evidence="2" id="KW-1185">Reference proteome</keyword>
<name>G2PHY9_STRV4</name>
<accession>G2PHY9</accession>
<keyword evidence="1" id="KW-0614">Plasmid</keyword>
<proteinExistence type="predicted"/>